<proteinExistence type="predicted"/>
<keyword evidence="1" id="KW-0325">Glycoprotein</keyword>
<dbReference type="STRING" id="56723.ENSLBEP00000013967"/>
<dbReference type="Pfam" id="PF00129">
    <property type="entry name" value="MHC_I"/>
    <property type="match status" value="1"/>
</dbReference>
<dbReference type="GO" id="GO:0005615">
    <property type="term" value="C:extracellular space"/>
    <property type="evidence" value="ECO:0007669"/>
    <property type="project" value="TreeGrafter"/>
</dbReference>
<dbReference type="SUPFAM" id="SSF54452">
    <property type="entry name" value="MHC antigen-recognition domain"/>
    <property type="match status" value="1"/>
</dbReference>
<reference evidence="3" key="1">
    <citation type="submission" date="2025-08" db="UniProtKB">
        <authorList>
            <consortium name="Ensembl"/>
        </authorList>
    </citation>
    <scope>IDENTIFICATION</scope>
</reference>
<keyword evidence="4" id="KW-1185">Reference proteome</keyword>
<protein>
    <recommendedName>
        <fullName evidence="2">MHC class I-like antigen recognition-like domain-containing protein</fullName>
    </recommendedName>
</protein>
<dbReference type="InParanoid" id="A0A3Q3F578"/>
<dbReference type="GeneTree" id="ENSGT00940000175658"/>
<reference evidence="3" key="2">
    <citation type="submission" date="2025-09" db="UniProtKB">
        <authorList>
            <consortium name="Ensembl"/>
        </authorList>
    </citation>
    <scope>IDENTIFICATION</scope>
</reference>
<dbReference type="PANTHER" id="PTHR16675">
    <property type="entry name" value="MHC CLASS I-RELATED"/>
    <property type="match status" value="1"/>
</dbReference>
<evidence type="ECO:0000313" key="4">
    <source>
        <dbReference type="Proteomes" id="UP000261660"/>
    </source>
</evidence>
<sequence length="132" mass="15391">IRIRVPGELFLFISKLIGMHSLKYFLTVSSEVPNFPEFVAVGMVDDIQICCYDSNTKRAEPKQDWMNNVTEDNADYWEWETERGVFYQQLFKVRLDTFKRRFNQTGGLWMKQSGRTDCLPVSILVLVVSALL</sequence>
<name>A0A3Q3F578_9LABR</name>
<organism evidence="3 4">
    <name type="scientific">Labrus bergylta</name>
    <name type="common">ballan wrasse</name>
    <dbReference type="NCBI Taxonomy" id="56723"/>
    <lineage>
        <taxon>Eukaryota</taxon>
        <taxon>Metazoa</taxon>
        <taxon>Chordata</taxon>
        <taxon>Craniata</taxon>
        <taxon>Vertebrata</taxon>
        <taxon>Euteleostomi</taxon>
        <taxon>Actinopterygii</taxon>
        <taxon>Neopterygii</taxon>
        <taxon>Teleostei</taxon>
        <taxon>Neoteleostei</taxon>
        <taxon>Acanthomorphata</taxon>
        <taxon>Eupercaria</taxon>
        <taxon>Labriformes</taxon>
        <taxon>Labridae</taxon>
        <taxon>Labrus</taxon>
    </lineage>
</organism>
<evidence type="ECO:0000259" key="2">
    <source>
        <dbReference type="Pfam" id="PF00129"/>
    </source>
</evidence>
<dbReference type="Gene3D" id="3.30.500.10">
    <property type="entry name" value="MHC class I-like antigen recognition-like"/>
    <property type="match status" value="1"/>
</dbReference>
<dbReference type="GO" id="GO:0009897">
    <property type="term" value="C:external side of plasma membrane"/>
    <property type="evidence" value="ECO:0007669"/>
    <property type="project" value="TreeGrafter"/>
</dbReference>
<dbReference type="Ensembl" id="ENSLBET00000014755.1">
    <property type="protein sequence ID" value="ENSLBEP00000013967.1"/>
    <property type="gene ID" value="ENSLBEG00000010821.1"/>
</dbReference>
<dbReference type="Proteomes" id="UP000261660">
    <property type="component" value="Unplaced"/>
</dbReference>
<dbReference type="InterPro" id="IPR011162">
    <property type="entry name" value="MHC_I/II-like_Ag-recog"/>
</dbReference>
<evidence type="ECO:0000313" key="3">
    <source>
        <dbReference type="Ensembl" id="ENSLBEP00000013967.1"/>
    </source>
</evidence>
<dbReference type="InterPro" id="IPR050208">
    <property type="entry name" value="MHC_class-I_related"/>
</dbReference>
<dbReference type="InterPro" id="IPR011161">
    <property type="entry name" value="MHC_I-like_Ag-recog"/>
</dbReference>
<feature type="domain" description="MHC class I-like antigen recognition-like" evidence="2">
    <location>
        <begin position="18"/>
        <end position="107"/>
    </location>
</feature>
<dbReference type="InterPro" id="IPR037055">
    <property type="entry name" value="MHC_I-like_Ag-recog_sf"/>
</dbReference>
<dbReference type="PANTHER" id="PTHR16675:SF237">
    <property type="entry name" value="MHC CLASS I ANTIGEN TRANSCRIPT VARIANT 1-RELATED"/>
    <property type="match status" value="1"/>
</dbReference>
<evidence type="ECO:0000256" key="1">
    <source>
        <dbReference type="ARBA" id="ARBA00023180"/>
    </source>
</evidence>
<dbReference type="AlphaFoldDB" id="A0A3Q3F578"/>
<dbReference type="GO" id="GO:0006955">
    <property type="term" value="P:immune response"/>
    <property type="evidence" value="ECO:0007669"/>
    <property type="project" value="TreeGrafter"/>
</dbReference>
<accession>A0A3Q3F578</accession>